<evidence type="ECO:0000313" key="2">
    <source>
        <dbReference type="Proteomes" id="UP000094412"/>
    </source>
</evidence>
<dbReference type="AlphaFoldDB" id="A0A1C2DZ13"/>
<comment type="caution">
    <text evidence="1">The sequence shown here is derived from an EMBL/GenBank/DDBJ whole genome shotgun (WGS) entry which is preliminary data.</text>
</comment>
<proteinExistence type="predicted"/>
<evidence type="ECO:0000313" key="1">
    <source>
        <dbReference type="EMBL" id="OCX19988.1"/>
    </source>
</evidence>
<name>A0A1C2DZ13_9HYPH</name>
<reference evidence="1 2" key="1">
    <citation type="submission" date="2016-08" db="EMBL/GenBank/DDBJ databases">
        <title>Whole genome sequence of Mesorhizobium sp. strain UASWS1009 isolated from industrial sewage.</title>
        <authorList>
            <person name="Crovadore J."/>
            <person name="Calmin G."/>
            <person name="Chablais R."/>
            <person name="Cochard B."/>
            <person name="Lefort F."/>
        </authorList>
    </citation>
    <scope>NUCLEOTIDE SEQUENCE [LARGE SCALE GENOMIC DNA]</scope>
    <source>
        <strain evidence="1 2">UASWS1009</strain>
    </source>
</reference>
<keyword evidence="2" id="KW-1185">Reference proteome</keyword>
<organism evidence="1 2">
    <name type="scientific">Mesorhizobium hungaricum</name>
    <dbReference type="NCBI Taxonomy" id="1566387"/>
    <lineage>
        <taxon>Bacteria</taxon>
        <taxon>Pseudomonadati</taxon>
        <taxon>Pseudomonadota</taxon>
        <taxon>Alphaproteobacteria</taxon>
        <taxon>Hyphomicrobiales</taxon>
        <taxon>Phyllobacteriaceae</taxon>
        <taxon>Mesorhizobium</taxon>
    </lineage>
</organism>
<dbReference type="EMBL" id="MDEO01000030">
    <property type="protein sequence ID" value="OCX19988.1"/>
    <property type="molecule type" value="Genomic_DNA"/>
</dbReference>
<dbReference type="Proteomes" id="UP000094412">
    <property type="component" value="Unassembled WGS sequence"/>
</dbReference>
<protein>
    <submittedName>
        <fullName evidence="1">Uncharacterized protein</fullName>
    </submittedName>
</protein>
<gene>
    <name evidence="1" type="ORF">QV13_10390</name>
</gene>
<accession>A0A1C2DZ13</accession>
<sequence length="89" mass="10242">MGMTKPMDLGNPEDAWQLRATSVTQSFGVALRELHDSNPWPDQPFLPLAINHLMTELWDQRFSQTDIREAFETAIADLPRYAGGQERRR</sequence>